<name>A0A6C0BQG5_9ZZZZ</name>
<evidence type="ECO:0000313" key="1">
    <source>
        <dbReference type="EMBL" id="QHS94627.1"/>
    </source>
</evidence>
<protein>
    <submittedName>
        <fullName evidence="1">Uncharacterized protein</fullName>
    </submittedName>
</protein>
<sequence>MPCLDIESMPQDTDIKYQDPDEKVYYRRRIGYPMRGVGTMILHAETGVPTGIRSGTYDSLSLYTVSDVTGRYTNDGYVIDNLTEPVNPDPVRFCYHSPYEYARHRKIDKSTPEFRRTIEKWKDMQTYIMVNGVVDPERWKEWKSDNY</sequence>
<dbReference type="AlphaFoldDB" id="A0A6C0BQG5"/>
<proteinExistence type="predicted"/>
<accession>A0A6C0BQG5</accession>
<reference evidence="1" key="1">
    <citation type="journal article" date="2020" name="Nature">
        <title>Giant virus diversity and host interactions through global metagenomics.</title>
        <authorList>
            <person name="Schulz F."/>
            <person name="Roux S."/>
            <person name="Paez-Espino D."/>
            <person name="Jungbluth S."/>
            <person name="Walsh D.A."/>
            <person name="Denef V.J."/>
            <person name="McMahon K.D."/>
            <person name="Konstantinidis K.T."/>
            <person name="Eloe-Fadrosh E.A."/>
            <person name="Kyrpides N.C."/>
            <person name="Woyke T."/>
        </authorList>
    </citation>
    <scope>NUCLEOTIDE SEQUENCE</scope>
    <source>
        <strain evidence="1">GVMAG-M-3300018416-45</strain>
    </source>
</reference>
<dbReference type="EMBL" id="MN739227">
    <property type="protein sequence ID" value="QHS94627.1"/>
    <property type="molecule type" value="Genomic_DNA"/>
</dbReference>
<organism evidence="1">
    <name type="scientific">viral metagenome</name>
    <dbReference type="NCBI Taxonomy" id="1070528"/>
    <lineage>
        <taxon>unclassified sequences</taxon>
        <taxon>metagenomes</taxon>
        <taxon>organismal metagenomes</taxon>
    </lineage>
</organism>